<proteinExistence type="predicted"/>
<sequence>MRKTVIAAAAAALVLVGLVFYLTKAGGSSDVALIANAEASTSAAATVAPSPSPGVELAKWAGRVCVARDGVGATLVDLGKDLTYDPNSGISVADQFQVQLDAHLGEINAAMEELGTALGGVPIDYVDVSEIVTQVQASGETLMKARDETAVHIDAARNSQDPLSLAAALVQAGISAKATFDAGKEFVKALDEATSSTRGDLGKAFEAAPQC</sequence>
<reference evidence="1" key="1">
    <citation type="submission" date="2020-05" db="EMBL/GenBank/DDBJ databases">
        <authorList>
            <person name="Chiriac C."/>
            <person name="Salcher M."/>
            <person name="Ghai R."/>
            <person name="Kavagutti S V."/>
        </authorList>
    </citation>
    <scope>NUCLEOTIDE SEQUENCE</scope>
</reference>
<accession>A0A6J6NQW9</accession>
<evidence type="ECO:0000313" key="1">
    <source>
        <dbReference type="EMBL" id="CAB4687228.1"/>
    </source>
</evidence>
<organism evidence="1">
    <name type="scientific">freshwater metagenome</name>
    <dbReference type="NCBI Taxonomy" id="449393"/>
    <lineage>
        <taxon>unclassified sequences</taxon>
        <taxon>metagenomes</taxon>
        <taxon>ecological metagenomes</taxon>
    </lineage>
</organism>
<gene>
    <name evidence="1" type="ORF">UFOPK2310_01579</name>
</gene>
<dbReference type="AlphaFoldDB" id="A0A6J6NQW9"/>
<name>A0A6J6NQW9_9ZZZZ</name>
<protein>
    <submittedName>
        <fullName evidence="1">Unannotated protein</fullName>
    </submittedName>
</protein>
<dbReference type="EMBL" id="CAEZWW010000261">
    <property type="protein sequence ID" value="CAB4687228.1"/>
    <property type="molecule type" value="Genomic_DNA"/>
</dbReference>